<dbReference type="AlphaFoldDB" id="A0A848NI61"/>
<feature type="compositionally biased region" description="Basic and acidic residues" evidence="1">
    <location>
        <begin position="146"/>
        <end position="155"/>
    </location>
</feature>
<gene>
    <name evidence="2" type="ORF">HGQ98_12285</name>
</gene>
<feature type="non-terminal residue" evidence="2">
    <location>
        <position position="214"/>
    </location>
</feature>
<feature type="region of interest" description="Disordered" evidence="1">
    <location>
        <begin position="146"/>
        <end position="214"/>
    </location>
</feature>
<proteinExistence type="predicted"/>
<dbReference type="EMBL" id="JABBZE010000114">
    <property type="protein sequence ID" value="NMU90580.1"/>
    <property type="molecule type" value="Genomic_DNA"/>
</dbReference>
<comment type="caution">
    <text evidence="2">The sequence shown here is derived from an EMBL/GenBank/DDBJ whole genome shotgun (WGS) entry which is preliminary data.</text>
</comment>
<evidence type="ECO:0000256" key="1">
    <source>
        <dbReference type="SAM" id="MobiDB-lite"/>
    </source>
</evidence>
<protein>
    <submittedName>
        <fullName evidence="2">Uncharacterized protein</fullName>
    </submittedName>
</protein>
<evidence type="ECO:0000313" key="2">
    <source>
        <dbReference type="EMBL" id="NMU90580.1"/>
    </source>
</evidence>
<dbReference type="RefSeq" id="WP_169536606.1">
    <property type="nucleotide sequence ID" value="NZ_JABBZE010000114.1"/>
</dbReference>
<name>A0A848NI61_9BURK</name>
<evidence type="ECO:0000313" key="3">
    <source>
        <dbReference type="Proteomes" id="UP000542405"/>
    </source>
</evidence>
<dbReference type="Proteomes" id="UP000542405">
    <property type="component" value="Unassembled WGS sequence"/>
</dbReference>
<reference evidence="2 3" key="1">
    <citation type="submission" date="2020-04" db="EMBL/GenBank/DDBJ databases">
        <title>Achromobacter ruhlandii genome sequencing and assembly.</title>
        <authorList>
            <person name="Martins R.C.R."/>
            <person name="Perdigao-Neto L.V."/>
            <person name="Levin A.S.S."/>
            <person name="Costa S.F."/>
        </authorList>
    </citation>
    <scope>NUCLEOTIDE SEQUENCE [LARGE SCALE GENOMIC DNA]</scope>
    <source>
        <strain evidence="2 3">9035ralo</strain>
    </source>
</reference>
<sequence length="214" mass="23783">MSVVDAGSRIDALVALGASAPLVRLASGDCVHPLLRGACLGPPFHSYHGARAPQGAPLAPLWDDGDHVYALRGTATGREFIRFSIEDPQSVDVLALTEQGFWAHRFDFLYETDAPLDDLRAAAGAVQFRHVEAYLAAREAFEDPPGHVPTHRDWLTRTNPPIARPPLAPCARRGPRPIFPTRPRRVRLSYPRLHRVNPQPQHTTTKQTQRKKYI</sequence>
<accession>A0A848NI61</accession>
<organism evidence="2 3">
    <name type="scientific">Achromobacter ruhlandii</name>
    <dbReference type="NCBI Taxonomy" id="72557"/>
    <lineage>
        <taxon>Bacteria</taxon>
        <taxon>Pseudomonadati</taxon>
        <taxon>Pseudomonadota</taxon>
        <taxon>Betaproteobacteria</taxon>
        <taxon>Burkholderiales</taxon>
        <taxon>Alcaligenaceae</taxon>
        <taxon>Achromobacter</taxon>
    </lineage>
</organism>
<feature type="compositionally biased region" description="Basic residues" evidence="1">
    <location>
        <begin position="182"/>
        <end position="195"/>
    </location>
</feature>